<reference evidence="1" key="1">
    <citation type="submission" date="2023-05" db="EMBL/GenBank/DDBJ databases">
        <title>Nepenthes gracilis genome sequencing.</title>
        <authorList>
            <person name="Fukushima K."/>
        </authorList>
    </citation>
    <scope>NUCLEOTIDE SEQUENCE</scope>
    <source>
        <strain evidence="1">SING2019-196</strain>
    </source>
</reference>
<protein>
    <submittedName>
        <fullName evidence="1">Uncharacterized protein</fullName>
    </submittedName>
</protein>
<keyword evidence="2" id="KW-1185">Reference proteome</keyword>
<sequence length="73" mass="7706">MIGKRKRKTLGAGDPGAAKRIGSVFIPPSYPSLPVGLQFSSRACVFLSITLFISLSLSHQSSALLLPGFGVYP</sequence>
<dbReference type="EMBL" id="BSYO01000023">
    <property type="protein sequence ID" value="GMH21667.1"/>
    <property type="molecule type" value="Genomic_DNA"/>
</dbReference>
<dbReference type="AlphaFoldDB" id="A0AAD3T2N4"/>
<dbReference type="Proteomes" id="UP001279734">
    <property type="component" value="Unassembled WGS sequence"/>
</dbReference>
<comment type="caution">
    <text evidence="1">The sequence shown here is derived from an EMBL/GenBank/DDBJ whole genome shotgun (WGS) entry which is preliminary data.</text>
</comment>
<proteinExistence type="predicted"/>
<organism evidence="1 2">
    <name type="scientific">Nepenthes gracilis</name>
    <name type="common">Slender pitcher plant</name>
    <dbReference type="NCBI Taxonomy" id="150966"/>
    <lineage>
        <taxon>Eukaryota</taxon>
        <taxon>Viridiplantae</taxon>
        <taxon>Streptophyta</taxon>
        <taxon>Embryophyta</taxon>
        <taxon>Tracheophyta</taxon>
        <taxon>Spermatophyta</taxon>
        <taxon>Magnoliopsida</taxon>
        <taxon>eudicotyledons</taxon>
        <taxon>Gunneridae</taxon>
        <taxon>Pentapetalae</taxon>
        <taxon>Caryophyllales</taxon>
        <taxon>Nepenthaceae</taxon>
        <taxon>Nepenthes</taxon>
    </lineage>
</organism>
<name>A0AAD3T2N4_NEPGR</name>
<gene>
    <name evidence="1" type="ORF">Nepgr_023509</name>
</gene>
<evidence type="ECO:0000313" key="2">
    <source>
        <dbReference type="Proteomes" id="UP001279734"/>
    </source>
</evidence>
<accession>A0AAD3T2N4</accession>
<evidence type="ECO:0000313" key="1">
    <source>
        <dbReference type="EMBL" id="GMH21667.1"/>
    </source>
</evidence>